<evidence type="ECO:0000313" key="4">
    <source>
        <dbReference type="Proteomes" id="UP000316759"/>
    </source>
</evidence>
<gene>
    <name evidence="3" type="ORF">FGIG_12164</name>
</gene>
<comment type="caution">
    <text evidence="3">The sequence shown here is derived from an EMBL/GenBank/DDBJ whole genome shotgun (WGS) entry which is preliminary data.</text>
</comment>
<evidence type="ECO:0000256" key="2">
    <source>
        <dbReference type="ARBA" id="ARBA00022741"/>
    </source>
</evidence>
<dbReference type="SUPFAM" id="SSF52540">
    <property type="entry name" value="P-loop containing nucleoside triphosphate hydrolases"/>
    <property type="match status" value="1"/>
</dbReference>
<reference evidence="3 4" key="1">
    <citation type="submission" date="2019-04" db="EMBL/GenBank/DDBJ databases">
        <title>Annotation for the trematode Fasciola gigantica.</title>
        <authorList>
            <person name="Choi Y.-J."/>
        </authorList>
    </citation>
    <scope>NUCLEOTIDE SEQUENCE [LARGE SCALE GENOMIC DNA]</scope>
    <source>
        <strain evidence="3">Uganda_cow_1</strain>
    </source>
</reference>
<evidence type="ECO:0000256" key="1">
    <source>
        <dbReference type="ARBA" id="ARBA00006270"/>
    </source>
</evidence>
<dbReference type="Proteomes" id="UP000316759">
    <property type="component" value="Unassembled WGS sequence"/>
</dbReference>
<name>A0A504XMC1_FASGI</name>
<dbReference type="STRING" id="46835.A0A504XMC1"/>
<dbReference type="GO" id="GO:0003924">
    <property type="term" value="F:GTPase activity"/>
    <property type="evidence" value="ECO:0007669"/>
    <property type="project" value="InterPro"/>
</dbReference>
<keyword evidence="2" id="KW-0547">Nucleotide-binding</keyword>
<dbReference type="SMART" id="SM00175">
    <property type="entry name" value="RAB"/>
    <property type="match status" value="1"/>
</dbReference>
<evidence type="ECO:0000313" key="3">
    <source>
        <dbReference type="EMBL" id="TPP49991.1"/>
    </source>
</evidence>
<dbReference type="AlphaFoldDB" id="A0A504XMC1"/>
<dbReference type="InterPro" id="IPR001806">
    <property type="entry name" value="Small_GTPase"/>
</dbReference>
<protein>
    <submittedName>
        <fullName evidence="3">Ras protein Rab-5C</fullName>
    </submittedName>
</protein>
<organism evidence="3 4">
    <name type="scientific">Fasciola gigantica</name>
    <name type="common">Giant liver fluke</name>
    <dbReference type="NCBI Taxonomy" id="46835"/>
    <lineage>
        <taxon>Eukaryota</taxon>
        <taxon>Metazoa</taxon>
        <taxon>Spiralia</taxon>
        <taxon>Lophotrochozoa</taxon>
        <taxon>Platyhelminthes</taxon>
        <taxon>Trematoda</taxon>
        <taxon>Digenea</taxon>
        <taxon>Plagiorchiida</taxon>
        <taxon>Echinostomata</taxon>
        <taxon>Echinostomatoidea</taxon>
        <taxon>Fasciolidae</taxon>
        <taxon>Fasciola</taxon>
    </lineage>
</organism>
<dbReference type="GO" id="GO:0005525">
    <property type="term" value="F:GTP binding"/>
    <property type="evidence" value="ECO:0007669"/>
    <property type="project" value="InterPro"/>
</dbReference>
<dbReference type="OrthoDB" id="63533at2759"/>
<dbReference type="PROSITE" id="PS51419">
    <property type="entry name" value="RAB"/>
    <property type="match status" value="1"/>
</dbReference>
<dbReference type="EMBL" id="SUNJ01015605">
    <property type="protein sequence ID" value="TPP49991.1"/>
    <property type="molecule type" value="Genomic_DNA"/>
</dbReference>
<accession>A0A504XMC1</accession>
<keyword evidence="4" id="KW-1185">Reference proteome</keyword>
<dbReference type="Pfam" id="PF00071">
    <property type="entry name" value="Ras"/>
    <property type="match status" value="1"/>
</dbReference>
<sequence>MYYRGAQAAIIVFDITNPSSFERAKGWVKELNERANTVKVIALAGNKLDLVEQRAVSTDVSRPPSPLLSHYTRKVYTSEAFIRPVQYDYVPLLTHMSLLALKISSLPSFNVQEWIPDAVCMSQAE</sequence>
<dbReference type="InterPro" id="IPR027417">
    <property type="entry name" value="P-loop_NTPase"/>
</dbReference>
<dbReference type="Gene3D" id="3.40.50.300">
    <property type="entry name" value="P-loop containing nucleotide triphosphate hydrolases"/>
    <property type="match status" value="1"/>
</dbReference>
<proteinExistence type="inferred from homology"/>
<comment type="similarity">
    <text evidence="1">Belongs to the small GTPase superfamily. Rab family.</text>
</comment>
<dbReference type="PANTHER" id="PTHR47978">
    <property type="match status" value="1"/>
</dbReference>